<protein>
    <submittedName>
        <fullName evidence="2">Uncharacterized protein</fullName>
    </submittedName>
</protein>
<keyword evidence="1" id="KW-1133">Transmembrane helix</keyword>
<reference evidence="2 3" key="1">
    <citation type="submission" date="2014-09" db="EMBL/GenBank/DDBJ databases">
        <title>Whole genome shotgun sequence of Escherichia vulneris NBRC 102420.</title>
        <authorList>
            <person name="Yoshida Y."/>
            <person name="Hosoyama A."/>
            <person name="Tsuchikane K."/>
            <person name="Ohji S."/>
            <person name="Ichikawa N."/>
            <person name="Kimura A."/>
            <person name="Yamazoe A."/>
            <person name="Ezaki T."/>
            <person name="Fujita N."/>
        </authorList>
    </citation>
    <scope>NUCLEOTIDE SEQUENCE [LARGE SCALE GENOMIC DNA]</scope>
    <source>
        <strain evidence="2 3">NBRC 102420</strain>
    </source>
</reference>
<sequence length="252" mass="26745">MGFTYPAIAGAMKNDQRAFSAALASLQGTASNFATHCIQDSRVREQYLRDIQKMSAEFVHAVESGKMTPREAASLASQMRNEILDLSRLRNSPVGRAYAKKLKPSGRTMADLTEHYSTRMFQQSFESLSERQQATVFKEMIQSAGRDRGAVSGIAKTLGVAGKRVLFVSLAIAAYEIYQAEDKTTETLHQGAIATAGIAGGWGAGAAVVATGVCAATAPLCIGVAAIVGGILASAGTDLLFGTMYVLPQERN</sequence>
<proteinExistence type="predicted"/>
<dbReference type="Proteomes" id="UP000029462">
    <property type="component" value="Unassembled WGS sequence"/>
</dbReference>
<dbReference type="eggNOG" id="ENOG502Z82Y">
    <property type="taxonomic scope" value="Bacteria"/>
</dbReference>
<keyword evidence="1" id="KW-0472">Membrane</keyword>
<dbReference type="RefSeq" id="WP_042387568.1">
    <property type="nucleotide sequence ID" value="NZ_BBMZ01000002.1"/>
</dbReference>
<organism evidence="2 3">
    <name type="scientific">Pseudescherichia vulneris NBRC 102420</name>
    <dbReference type="NCBI Taxonomy" id="1115515"/>
    <lineage>
        <taxon>Bacteria</taxon>
        <taxon>Pseudomonadati</taxon>
        <taxon>Pseudomonadota</taxon>
        <taxon>Gammaproteobacteria</taxon>
        <taxon>Enterobacterales</taxon>
        <taxon>Enterobacteriaceae</taxon>
        <taxon>Pseudescherichia</taxon>
    </lineage>
</organism>
<evidence type="ECO:0000313" key="2">
    <source>
        <dbReference type="EMBL" id="GAL56414.1"/>
    </source>
</evidence>
<comment type="caution">
    <text evidence="2">The sequence shown here is derived from an EMBL/GenBank/DDBJ whole genome shotgun (WGS) entry which is preliminary data.</text>
</comment>
<dbReference type="EMBL" id="BBMZ01000002">
    <property type="protein sequence ID" value="GAL56414.1"/>
    <property type="molecule type" value="Genomic_DNA"/>
</dbReference>
<evidence type="ECO:0000313" key="3">
    <source>
        <dbReference type="Proteomes" id="UP000029462"/>
    </source>
</evidence>
<dbReference type="STRING" id="1115515.EV102420_02_00180"/>
<evidence type="ECO:0000256" key="1">
    <source>
        <dbReference type="SAM" id="Phobius"/>
    </source>
</evidence>
<feature type="transmembrane region" description="Helical" evidence="1">
    <location>
        <begin position="222"/>
        <end position="247"/>
    </location>
</feature>
<keyword evidence="1" id="KW-0812">Transmembrane</keyword>
<name>A0A090UZF9_PSEVU</name>
<keyword evidence="3" id="KW-1185">Reference proteome</keyword>
<accession>A0A090UZF9</accession>
<gene>
    <name evidence="2" type="ORF">EV102420_02_00180</name>
</gene>
<dbReference type="AlphaFoldDB" id="A0A090UZF9"/>